<reference evidence="4" key="1">
    <citation type="submission" date="2024-05" db="EMBL/GenBank/DDBJ databases">
        <authorList>
            <person name="Cai S.Y."/>
            <person name="Jin L.M."/>
            <person name="Li H.R."/>
        </authorList>
    </citation>
    <scope>NUCLEOTIDE SEQUENCE</scope>
    <source>
        <strain evidence="4">A5-74</strain>
    </source>
</reference>
<dbReference type="GO" id="GO:0003677">
    <property type="term" value="F:DNA binding"/>
    <property type="evidence" value="ECO:0007669"/>
    <property type="project" value="UniProtKB-UniRule"/>
</dbReference>
<dbReference type="EMBL" id="CP159218">
    <property type="protein sequence ID" value="XCG63831.1"/>
    <property type="molecule type" value="Genomic_DNA"/>
</dbReference>
<evidence type="ECO:0000313" key="4">
    <source>
        <dbReference type="EMBL" id="XCG63831.1"/>
    </source>
</evidence>
<keyword evidence="1 2" id="KW-0238">DNA-binding</keyword>
<organism evidence="4">
    <name type="scientific">Nakamurella sp. A5-74</name>
    <dbReference type="NCBI Taxonomy" id="3158264"/>
    <lineage>
        <taxon>Bacteria</taxon>
        <taxon>Bacillati</taxon>
        <taxon>Actinomycetota</taxon>
        <taxon>Actinomycetes</taxon>
        <taxon>Nakamurellales</taxon>
        <taxon>Nakamurellaceae</taxon>
        <taxon>Nakamurella</taxon>
    </lineage>
</organism>
<evidence type="ECO:0000259" key="3">
    <source>
        <dbReference type="PROSITE" id="PS50977"/>
    </source>
</evidence>
<dbReference type="InterPro" id="IPR001647">
    <property type="entry name" value="HTH_TetR"/>
</dbReference>
<feature type="domain" description="HTH tetR-type" evidence="3">
    <location>
        <begin position="14"/>
        <end position="74"/>
    </location>
</feature>
<name>A0AAU8DPC2_9ACTN</name>
<dbReference type="RefSeq" id="WP_353649446.1">
    <property type="nucleotide sequence ID" value="NZ_CP159218.1"/>
</dbReference>
<sequence>MTTFQRARSADQRAERRKAILTTAATMLAEMPVAELSLNNLSRRVCLAKSNVLRYFDSREAVLLELLELHWAEWLQELGASVPQLREDTPATDRVDALAALIADAAAHREIFCDLLGAQATVLERNVSVPVAATFKRSALQHLQDLGVIAASALPELTKEDRFAFAAAAMLAIGALWTHSRPSAAMVQAYDDDPSLAALRLDFTETLGQLLAVMLSGFLARADRPMAVSRKTASVQEGLQH</sequence>
<dbReference type="Gene3D" id="1.10.357.10">
    <property type="entry name" value="Tetracycline Repressor, domain 2"/>
    <property type="match status" value="1"/>
</dbReference>
<dbReference type="AlphaFoldDB" id="A0AAU8DPC2"/>
<protein>
    <submittedName>
        <fullName evidence="4">TetR/AcrR family transcriptional regulator</fullName>
    </submittedName>
</protein>
<feature type="DNA-binding region" description="H-T-H motif" evidence="2">
    <location>
        <begin position="37"/>
        <end position="56"/>
    </location>
</feature>
<evidence type="ECO:0000256" key="1">
    <source>
        <dbReference type="ARBA" id="ARBA00023125"/>
    </source>
</evidence>
<dbReference type="Pfam" id="PF17929">
    <property type="entry name" value="TetR_C_34"/>
    <property type="match status" value="1"/>
</dbReference>
<dbReference type="PROSITE" id="PS50977">
    <property type="entry name" value="HTH_TETR_2"/>
    <property type="match status" value="1"/>
</dbReference>
<dbReference type="SUPFAM" id="SSF46689">
    <property type="entry name" value="Homeodomain-like"/>
    <property type="match status" value="1"/>
</dbReference>
<dbReference type="InterPro" id="IPR009057">
    <property type="entry name" value="Homeodomain-like_sf"/>
</dbReference>
<evidence type="ECO:0000256" key="2">
    <source>
        <dbReference type="PROSITE-ProRule" id="PRU00335"/>
    </source>
</evidence>
<accession>A0AAU8DPC2</accession>
<gene>
    <name evidence="4" type="ORF">ABLG96_00280</name>
</gene>
<dbReference type="InterPro" id="IPR041483">
    <property type="entry name" value="TetR_C_34"/>
</dbReference>
<proteinExistence type="predicted"/>